<proteinExistence type="predicted"/>
<organism evidence="1 2">
    <name type="scientific">Chryseobacterium gleum</name>
    <name type="common">Flavobacterium gleum</name>
    <dbReference type="NCBI Taxonomy" id="250"/>
    <lineage>
        <taxon>Bacteria</taxon>
        <taxon>Pseudomonadati</taxon>
        <taxon>Bacteroidota</taxon>
        <taxon>Flavobacteriia</taxon>
        <taxon>Flavobacteriales</taxon>
        <taxon>Weeksellaceae</taxon>
        <taxon>Chryseobacterium group</taxon>
        <taxon>Chryseobacterium</taxon>
    </lineage>
</organism>
<accession>A0A3S4PGJ5</accession>
<dbReference type="KEGG" id="cgle:NCTC11432_03526"/>
<sequence length="112" mass="12736">MLTDKEMLKIAELFIKRIVAKNIEPMIIPNATLNKPYGNIYFFNSKKHILTGDPTASLVGSGPFIVEKETGRVVSFGSLGTLEDNIKSYENGTMTPSLDLYWYPHEDRFDYK</sequence>
<dbReference type="OrthoDB" id="681022at2"/>
<dbReference type="Proteomes" id="UP000279227">
    <property type="component" value="Chromosome"/>
</dbReference>
<name>A0A3S4PGJ5_CHRGE</name>
<evidence type="ECO:0008006" key="3">
    <source>
        <dbReference type="Google" id="ProtNLM"/>
    </source>
</evidence>
<dbReference type="RefSeq" id="WP_002982518.1">
    <property type="nucleotide sequence ID" value="NZ_CP068486.1"/>
</dbReference>
<dbReference type="EMBL" id="LR134289">
    <property type="protein sequence ID" value="VEE09951.1"/>
    <property type="molecule type" value="Genomic_DNA"/>
</dbReference>
<evidence type="ECO:0000313" key="2">
    <source>
        <dbReference type="Proteomes" id="UP000279227"/>
    </source>
</evidence>
<dbReference type="AlphaFoldDB" id="A0A3S4PGJ5"/>
<protein>
    <recommendedName>
        <fullName evidence="3">Immunity protein 35 domain-containing protein</fullName>
    </recommendedName>
</protein>
<evidence type="ECO:0000313" key="1">
    <source>
        <dbReference type="EMBL" id="VEE09951.1"/>
    </source>
</evidence>
<dbReference type="GeneID" id="93019413"/>
<dbReference type="STRING" id="525257.HMPREF0204_10484"/>
<reference evidence="1 2" key="1">
    <citation type="submission" date="2018-12" db="EMBL/GenBank/DDBJ databases">
        <authorList>
            <consortium name="Pathogen Informatics"/>
        </authorList>
    </citation>
    <scope>NUCLEOTIDE SEQUENCE [LARGE SCALE GENOMIC DNA]</scope>
    <source>
        <strain evidence="1 2">NCTC11432</strain>
    </source>
</reference>
<gene>
    <name evidence="1" type="ORF">NCTC11432_03526</name>
</gene>